<dbReference type="Proteomes" id="UP000612956">
    <property type="component" value="Unassembled WGS sequence"/>
</dbReference>
<sequence length="83" mass="9090">MSDLTAPLPPSGDDSRARPLADQKSEIAHLQNLLDTLPEDLGLGTLGVEFAPAWRAAVRQHIECVRRELGAEETEDTQPDRSN</sequence>
<dbReference type="AlphaFoldDB" id="A0A917VCM0"/>
<protein>
    <submittedName>
        <fullName evidence="2">Uncharacterized protein</fullName>
    </submittedName>
</protein>
<organism evidence="2 3">
    <name type="scientific">Nocardia camponoti</name>
    <dbReference type="NCBI Taxonomy" id="1616106"/>
    <lineage>
        <taxon>Bacteria</taxon>
        <taxon>Bacillati</taxon>
        <taxon>Actinomycetota</taxon>
        <taxon>Actinomycetes</taxon>
        <taxon>Mycobacteriales</taxon>
        <taxon>Nocardiaceae</taxon>
        <taxon>Nocardia</taxon>
    </lineage>
</organism>
<gene>
    <name evidence="2" type="ORF">GCM10011591_39160</name>
</gene>
<dbReference type="RefSeq" id="WP_188830493.1">
    <property type="nucleotide sequence ID" value="NZ_BMMW01000004.1"/>
</dbReference>
<keyword evidence="3" id="KW-1185">Reference proteome</keyword>
<evidence type="ECO:0000313" key="2">
    <source>
        <dbReference type="EMBL" id="GGK63054.1"/>
    </source>
</evidence>
<reference evidence="2" key="2">
    <citation type="submission" date="2020-09" db="EMBL/GenBank/DDBJ databases">
        <authorList>
            <person name="Sun Q."/>
            <person name="Zhou Y."/>
        </authorList>
    </citation>
    <scope>NUCLEOTIDE SEQUENCE</scope>
    <source>
        <strain evidence="2">CGMCC 4.7278</strain>
    </source>
</reference>
<evidence type="ECO:0000256" key="1">
    <source>
        <dbReference type="SAM" id="MobiDB-lite"/>
    </source>
</evidence>
<dbReference type="EMBL" id="BMMW01000004">
    <property type="protein sequence ID" value="GGK63054.1"/>
    <property type="molecule type" value="Genomic_DNA"/>
</dbReference>
<evidence type="ECO:0000313" key="3">
    <source>
        <dbReference type="Proteomes" id="UP000612956"/>
    </source>
</evidence>
<accession>A0A917VCM0</accession>
<name>A0A917VCM0_9NOCA</name>
<proteinExistence type="predicted"/>
<reference evidence="2" key="1">
    <citation type="journal article" date="2014" name="Int. J. Syst. Evol. Microbiol.">
        <title>Complete genome sequence of Corynebacterium casei LMG S-19264T (=DSM 44701T), isolated from a smear-ripened cheese.</title>
        <authorList>
            <consortium name="US DOE Joint Genome Institute (JGI-PGF)"/>
            <person name="Walter F."/>
            <person name="Albersmeier A."/>
            <person name="Kalinowski J."/>
            <person name="Ruckert C."/>
        </authorList>
    </citation>
    <scope>NUCLEOTIDE SEQUENCE</scope>
    <source>
        <strain evidence="2">CGMCC 4.7278</strain>
    </source>
</reference>
<comment type="caution">
    <text evidence="2">The sequence shown here is derived from an EMBL/GenBank/DDBJ whole genome shotgun (WGS) entry which is preliminary data.</text>
</comment>
<feature type="region of interest" description="Disordered" evidence="1">
    <location>
        <begin position="1"/>
        <end position="20"/>
    </location>
</feature>